<evidence type="ECO:0000313" key="2">
    <source>
        <dbReference type="EMBL" id="EMF13776.1"/>
    </source>
</evidence>
<gene>
    <name evidence="2" type="ORF">SEPMUDRAFT_84948</name>
</gene>
<dbReference type="OMA" id="HAAWVVI"/>
<dbReference type="OrthoDB" id="4158189at2759"/>
<feature type="region of interest" description="Disordered" evidence="1">
    <location>
        <begin position="1"/>
        <end position="43"/>
    </location>
</feature>
<feature type="compositionally biased region" description="Low complexity" evidence="1">
    <location>
        <begin position="25"/>
        <end position="38"/>
    </location>
</feature>
<sequence length="151" mass="15876">MCNGNGRASQGGRIVVLQPIQRSATTSTTTKTSSSSTKRPATLSREVSLRLDDDCANGRTTVTIDGLDLHDFSSCSAAAAASSSSSSSSSDPIDCESILHRIEIPAKIQNRMPFSLASRFDLGVGGEGIVGRRVSLIRDHLLVGQGIVGWN</sequence>
<proteinExistence type="predicted"/>
<dbReference type="GeneID" id="27907506"/>
<dbReference type="AlphaFoldDB" id="M3C0C0"/>
<organism evidence="2 3">
    <name type="scientific">Sphaerulina musiva (strain SO2202)</name>
    <name type="common">Poplar stem canker fungus</name>
    <name type="synonym">Septoria musiva</name>
    <dbReference type="NCBI Taxonomy" id="692275"/>
    <lineage>
        <taxon>Eukaryota</taxon>
        <taxon>Fungi</taxon>
        <taxon>Dikarya</taxon>
        <taxon>Ascomycota</taxon>
        <taxon>Pezizomycotina</taxon>
        <taxon>Dothideomycetes</taxon>
        <taxon>Dothideomycetidae</taxon>
        <taxon>Mycosphaerellales</taxon>
        <taxon>Mycosphaerellaceae</taxon>
        <taxon>Sphaerulina</taxon>
    </lineage>
</organism>
<keyword evidence="3" id="KW-1185">Reference proteome</keyword>
<accession>M3C0C0</accession>
<name>M3C0C0_SPHMS</name>
<dbReference type="HOGENOM" id="CLU_118191_1_0_1"/>
<dbReference type="RefSeq" id="XP_016761897.1">
    <property type="nucleotide sequence ID" value="XM_016910369.1"/>
</dbReference>
<dbReference type="STRING" id="692275.M3C0C0"/>
<dbReference type="eggNOG" id="ENOG502SW30">
    <property type="taxonomic scope" value="Eukaryota"/>
</dbReference>
<evidence type="ECO:0000256" key="1">
    <source>
        <dbReference type="SAM" id="MobiDB-lite"/>
    </source>
</evidence>
<dbReference type="EMBL" id="KB456263">
    <property type="protein sequence ID" value="EMF13776.1"/>
    <property type="molecule type" value="Genomic_DNA"/>
</dbReference>
<reference evidence="2 3" key="1">
    <citation type="journal article" date="2012" name="PLoS Pathog.">
        <title>Diverse lifestyles and strategies of plant pathogenesis encoded in the genomes of eighteen Dothideomycetes fungi.</title>
        <authorList>
            <person name="Ohm R.A."/>
            <person name="Feau N."/>
            <person name="Henrissat B."/>
            <person name="Schoch C.L."/>
            <person name="Horwitz B.A."/>
            <person name="Barry K.W."/>
            <person name="Condon B.J."/>
            <person name="Copeland A.C."/>
            <person name="Dhillon B."/>
            <person name="Glaser F."/>
            <person name="Hesse C.N."/>
            <person name="Kosti I."/>
            <person name="LaButti K."/>
            <person name="Lindquist E.A."/>
            <person name="Lucas S."/>
            <person name="Salamov A.A."/>
            <person name="Bradshaw R.E."/>
            <person name="Ciuffetti L."/>
            <person name="Hamelin R.C."/>
            <person name="Kema G.H.J."/>
            <person name="Lawrence C."/>
            <person name="Scott J.A."/>
            <person name="Spatafora J.W."/>
            <person name="Turgeon B.G."/>
            <person name="de Wit P.J.G.M."/>
            <person name="Zhong S."/>
            <person name="Goodwin S.B."/>
            <person name="Grigoriev I.V."/>
        </authorList>
    </citation>
    <scope>NUCLEOTIDE SEQUENCE [LARGE SCALE GENOMIC DNA]</scope>
    <source>
        <strain evidence="2 3">SO2202</strain>
    </source>
</reference>
<protein>
    <submittedName>
        <fullName evidence="2">Uncharacterized protein</fullName>
    </submittedName>
</protein>
<dbReference type="Proteomes" id="UP000016931">
    <property type="component" value="Unassembled WGS sequence"/>
</dbReference>
<evidence type="ECO:0000313" key="3">
    <source>
        <dbReference type="Proteomes" id="UP000016931"/>
    </source>
</evidence>